<organism evidence="10 11">
    <name type="scientific">Candidatus Portnoybacteria bacterium RBG_13_40_8</name>
    <dbReference type="NCBI Taxonomy" id="1801990"/>
    <lineage>
        <taxon>Bacteria</taxon>
        <taxon>Candidatus Portnoyibacteriota</taxon>
    </lineage>
</organism>
<name>A0A1G2F3I9_9BACT</name>
<feature type="binding site" evidence="7 8">
    <location>
        <position position="26"/>
    </location>
    <ligand>
        <name>S-adenosyl-L-methionine</name>
        <dbReference type="ChEBI" id="CHEBI:59789"/>
    </ligand>
</feature>
<keyword evidence="5 7" id="KW-0949">S-adenosyl-L-methionine</keyword>
<evidence type="ECO:0000256" key="1">
    <source>
        <dbReference type="ARBA" id="ARBA00022490"/>
    </source>
</evidence>
<evidence type="ECO:0000256" key="3">
    <source>
        <dbReference type="ARBA" id="ARBA00022603"/>
    </source>
</evidence>
<dbReference type="PROSITE" id="PS51689">
    <property type="entry name" value="SAM_RNA_A_N6_MT"/>
    <property type="match status" value="1"/>
</dbReference>
<keyword evidence="1 7" id="KW-0963">Cytoplasm</keyword>
<dbReference type="PANTHER" id="PTHR11727">
    <property type="entry name" value="DIMETHYLADENOSINE TRANSFERASE"/>
    <property type="match status" value="1"/>
</dbReference>
<feature type="domain" description="Ribosomal RNA adenine methylase transferase N-terminal" evidence="9">
    <location>
        <begin position="33"/>
        <end position="214"/>
    </location>
</feature>
<dbReference type="InterPro" id="IPR029063">
    <property type="entry name" value="SAM-dependent_MTases_sf"/>
</dbReference>
<dbReference type="NCBIfam" id="TIGR00755">
    <property type="entry name" value="ksgA"/>
    <property type="match status" value="1"/>
</dbReference>
<evidence type="ECO:0000256" key="6">
    <source>
        <dbReference type="ARBA" id="ARBA00022884"/>
    </source>
</evidence>
<dbReference type="InterPro" id="IPR020598">
    <property type="entry name" value="rRNA_Ade_methylase_Trfase_N"/>
</dbReference>
<keyword evidence="6 7" id="KW-0694">RNA-binding</keyword>
<comment type="catalytic activity">
    <reaction evidence="7">
        <text>adenosine(1518)/adenosine(1519) in 16S rRNA + 4 S-adenosyl-L-methionine = N(6)-dimethyladenosine(1518)/N(6)-dimethyladenosine(1519) in 16S rRNA + 4 S-adenosyl-L-homocysteine + 4 H(+)</text>
        <dbReference type="Rhea" id="RHEA:19609"/>
        <dbReference type="Rhea" id="RHEA-COMP:10232"/>
        <dbReference type="Rhea" id="RHEA-COMP:10233"/>
        <dbReference type="ChEBI" id="CHEBI:15378"/>
        <dbReference type="ChEBI" id="CHEBI:57856"/>
        <dbReference type="ChEBI" id="CHEBI:59789"/>
        <dbReference type="ChEBI" id="CHEBI:74411"/>
        <dbReference type="ChEBI" id="CHEBI:74493"/>
        <dbReference type="EC" id="2.1.1.182"/>
    </reaction>
</comment>
<evidence type="ECO:0000256" key="7">
    <source>
        <dbReference type="HAMAP-Rule" id="MF_00607"/>
    </source>
</evidence>
<feature type="binding site" evidence="7 8">
    <location>
        <position position="120"/>
    </location>
    <ligand>
        <name>S-adenosyl-L-methionine</name>
        <dbReference type="ChEBI" id="CHEBI:59789"/>
    </ligand>
</feature>
<evidence type="ECO:0000259" key="9">
    <source>
        <dbReference type="SMART" id="SM00650"/>
    </source>
</evidence>
<sequence length="273" mass="31040">MTMRTLLISKLLKKYNIKPSKRLGQNFLIDESILNKIIEAADLSSNDIVLEIGPGLGVLTVELTKKVGKVIAIEKDEKLARILSNELRIMNIKNVEVIQDDILKIPDYQLPVTSYKLIANLPYYITSPVIRKFLETKQRPELMILMVQKEVAQRICAKPPRMNLLAISVQFYASSPHQKFGSGDGPKIISYVAKDSFYPQPKVDSAIIQIIPKETPKIDTEKFFNLVRAGFSSKRKMLKNNLPGIDFEKIGLNPKIRAENLSIDDWLKIYENL</sequence>
<dbReference type="InterPro" id="IPR001737">
    <property type="entry name" value="KsgA/Erm"/>
</dbReference>
<dbReference type="InterPro" id="IPR023165">
    <property type="entry name" value="rRNA_Ade_diMease-like_C"/>
</dbReference>
<evidence type="ECO:0000256" key="4">
    <source>
        <dbReference type="ARBA" id="ARBA00022679"/>
    </source>
</evidence>
<dbReference type="HAMAP" id="MF_00607">
    <property type="entry name" value="16SrRNA_methyltr_A"/>
    <property type="match status" value="1"/>
</dbReference>
<dbReference type="SUPFAM" id="SSF53335">
    <property type="entry name" value="S-adenosyl-L-methionine-dependent methyltransferases"/>
    <property type="match status" value="1"/>
</dbReference>
<dbReference type="InterPro" id="IPR020596">
    <property type="entry name" value="rRNA_Ade_Mease_Trfase_CS"/>
</dbReference>
<feature type="binding site" evidence="7 8">
    <location>
        <position position="53"/>
    </location>
    <ligand>
        <name>S-adenosyl-L-methionine</name>
        <dbReference type="ChEBI" id="CHEBI:59789"/>
    </ligand>
</feature>
<comment type="similarity">
    <text evidence="7">Belongs to the class I-like SAM-binding methyltransferase superfamily. rRNA adenine N(6)-methyltransferase family. RsmA subfamily.</text>
</comment>
<dbReference type="CDD" id="cd02440">
    <property type="entry name" value="AdoMet_MTases"/>
    <property type="match status" value="1"/>
</dbReference>
<evidence type="ECO:0000256" key="2">
    <source>
        <dbReference type="ARBA" id="ARBA00022552"/>
    </source>
</evidence>
<keyword evidence="2 7" id="KW-0698">rRNA processing</keyword>
<reference evidence="10 11" key="1">
    <citation type="journal article" date="2016" name="Nat. Commun.">
        <title>Thousands of microbial genomes shed light on interconnected biogeochemical processes in an aquifer system.</title>
        <authorList>
            <person name="Anantharaman K."/>
            <person name="Brown C.T."/>
            <person name="Hug L.A."/>
            <person name="Sharon I."/>
            <person name="Castelle C.J."/>
            <person name="Probst A.J."/>
            <person name="Thomas B.C."/>
            <person name="Singh A."/>
            <person name="Wilkins M.J."/>
            <person name="Karaoz U."/>
            <person name="Brodie E.L."/>
            <person name="Williams K.H."/>
            <person name="Hubbard S.S."/>
            <person name="Banfield J.F."/>
        </authorList>
    </citation>
    <scope>NUCLEOTIDE SEQUENCE [LARGE SCALE GENOMIC DNA]</scope>
</reference>
<keyword evidence="4 7" id="KW-0808">Transferase</keyword>
<dbReference type="Pfam" id="PF00398">
    <property type="entry name" value="RrnaAD"/>
    <property type="match status" value="1"/>
</dbReference>
<dbReference type="GO" id="GO:0005829">
    <property type="term" value="C:cytosol"/>
    <property type="evidence" value="ECO:0007669"/>
    <property type="project" value="TreeGrafter"/>
</dbReference>
<evidence type="ECO:0000313" key="10">
    <source>
        <dbReference type="EMBL" id="OGZ32589.1"/>
    </source>
</evidence>
<comment type="caution">
    <text evidence="10">The sequence shown here is derived from an EMBL/GenBank/DDBJ whole genome shotgun (WGS) entry which is preliminary data.</text>
</comment>
<dbReference type="GO" id="GO:0003723">
    <property type="term" value="F:RNA binding"/>
    <property type="evidence" value="ECO:0007669"/>
    <property type="project" value="UniProtKB-UniRule"/>
</dbReference>
<proteinExistence type="inferred from homology"/>
<keyword evidence="3 7" id="KW-0489">Methyltransferase</keyword>
<evidence type="ECO:0000256" key="5">
    <source>
        <dbReference type="ARBA" id="ARBA00022691"/>
    </source>
</evidence>
<dbReference type="STRING" id="1801990.A2V69_01215"/>
<dbReference type="GO" id="GO:0052908">
    <property type="term" value="F:16S rRNA (adenine(1518)-N(6)/adenine(1519)-N(6))-dimethyltransferase activity"/>
    <property type="evidence" value="ECO:0007669"/>
    <property type="project" value="UniProtKB-EC"/>
</dbReference>
<protein>
    <recommendedName>
        <fullName evidence="7">Ribosomal RNA small subunit methyltransferase A</fullName>
        <ecNumber evidence="7">2.1.1.182</ecNumber>
    </recommendedName>
    <alternativeName>
        <fullName evidence="7">16S rRNA (adenine(1518)-N(6)/adenine(1519)-N(6))-dimethyltransferase</fullName>
    </alternativeName>
    <alternativeName>
        <fullName evidence="7">16S rRNA dimethyladenosine transferase</fullName>
    </alternativeName>
    <alternativeName>
        <fullName evidence="7">16S rRNA dimethylase</fullName>
    </alternativeName>
    <alternativeName>
        <fullName evidence="7">S-adenosylmethionine-6-N', N'-adenosyl(rRNA) dimethyltransferase</fullName>
    </alternativeName>
</protein>
<dbReference type="PANTHER" id="PTHR11727:SF7">
    <property type="entry name" value="DIMETHYLADENOSINE TRANSFERASE-RELATED"/>
    <property type="match status" value="1"/>
</dbReference>
<feature type="binding site" evidence="7 8">
    <location>
        <position position="74"/>
    </location>
    <ligand>
        <name>S-adenosyl-L-methionine</name>
        <dbReference type="ChEBI" id="CHEBI:59789"/>
    </ligand>
</feature>
<feature type="binding site" evidence="7 8">
    <location>
        <position position="101"/>
    </location>
    <ligand>
        <name>S-adenosyl-L-methionine</name>
        <dbReference type="ChEBI" id="CHEBI:59789"/>
    </ligand>
</feature>
<dbReference type="PROSITE" id="PS01131">
    <property type="entry name" value="RRNA_A_DIMETH"/>
    <property type="match status" value="1"/>
</dbReference>
<dbReference type="Gene3D" id="1.10.8.100">
    <property type="entry name" value="Ribosomal RNA adenine dimethylase-like, domain 2"/>
    <property type="match status" value="1"/>
</dbReference>
<gene>
    <name evidence="7" type="primary">rsmA</name>
    <name evidence="7" type="synonym">ksgA</name>
    <name evidence="10" type="ORF">A2V69_01215</name>
</gene>
<dbReference type="AlphaFoldDB" id="A0A1G2F3I9"/>
<comment type="function">
    <text evidence="7">Specifically dimethylates two adjacent adenosines (A1518 and A1519) in the loop of a conserved hairpin near the 3'-end of 16S rRNA in the 30S particle. May play a critical role in biogenesis of 30S subunits.</text>
</comment>
<evidence type="ECO:0000256" key="8">
    <source>
        <dbReference type="PROSITE-ProRule" id="PRU01026"/>
    </source>
</evidence>
<accession>A0A1G2F3I9</accession>
<dbReference type="EC" id="2.1.1.182" evidence="7"/>
<dbReference type="Proteomes" id="UP000177810">
    <property type="component" value="Unassembled WGS sequence"/>
</dbReference>
<dbReference type="InterPro" id="IPR011530">
    <property type="entry name" value="rRNA_adenine_dimethylase"/>
</dbReference>
<dbReference type="EMBL" id="MHMT01000017">
    <property type="protein sequence ID" value="OGZ32589.1"/>
    <property type="molecule type" value="Genomic_DNA"/>
</dbReference>
<dbReference type="SMART" id="SM00650">
    <property type="entry name" value="rADc"/>
    <property type="match status" value="1"/>
</dbReference>
<evidence type="ECO:0000313" key="11">
    <source>
        <dbReference type="Proteomes" id="UP000177810"/>
    </source>
</evidence>
<dbReference type="Gene3D" id="3.40.50.150">
    <property type="entry name" value="Vaccinia Virus protein VP39"/>
    <property type="match status" value="1"/>
</dbReference>
<comment type="subcellular location">
    <subcellularLocation>
        <location evidence="7">Cytoplasm</location>
    </subcellularLocation>
</comment>
<feature type="binding site" evidence="7 8">
    <location>
        <position position="28"/>
    </location>
    <ligand>
        <name>S-adenosyl-L-methionine</name>
        <dbReference type="ChEBI" id="CHEBI:59789"/>
    </ligand>
</feature>